<comment type="caution">
    <text evidence="8">The sequence shown here is derived from an EMBL/GenBank/DDBJ whole genome shotgun (WGS) entry which is preliminary data.</text>
</comment>
<evidence type="ECO:0000256" key="5">
    <source>
        <dbReference type="ARBA" id="ARBA00022989"/>
    </source>
</evidence>
<evidence type="ECO:0000256" key="1">
    <source>
        <dbReference type="ARBA" id="ARBA00004434"/>
    </source>
</evidence>
<gene>
    <name evidence="8" type="ORF">FJT64_004746</name>
</gene>
<evidence type="ECO:0000313" key="8">
    <source>
        <dbReference type="EMBL" id="KAF0297883.1"/>
    </source>
</evidence>
<keyword evidence="7" id="KW-0472">Membrane</keyword>
<proteinExistence type="inferred from homology"/>
<dbReference type="AlphaFoldDB" id="A0A6A4VW53"/>
<sequence>MTYLYRRQRPIEPDEAAKYGIRMKNKEEVRLDKQYEEVKQVEIDSWENKRGPRPWEESAAMDELRARQAAREAASAAH</sequence>
<evidence type="ECO:0000256" key="2">
    <source>
        <dbReference type="ARBA" id="ARBA00008370"/>
    </source>
</evidence>
<evidence type="ECO:0000256" key="6">
    <source>
        <dbReference type="ARBA" id="ARBA00023128"/>
    </source>
</evidence>
<protein>
    <submittedName>
        <fullName evidence="8">Uncharacterized protein</fullName>
    </submittedName>
</protein>
<evidence type="ECO:0000256" key="3">
    <source>
        <dbReference type="ARBA" id="ARBA00022692"/>
    </source>
</evidence>
<organism evidence="8 9">
    <name type="scientific">Amphibalanus amphitrite</name>
    <name type="common">Striped barnacle</name>
    <name type="synonym">Balanus amphitrite</name>
    <dbReference type="NCBI Taxonomy" id="1232801"/>
    <lineage>
        <taxon>Eukaryota</taxon>
        <taxon>Metazoa</taxon>
        <taxon>Ecdysozoa</taxon>
        <taxon>Arthropoda</taxon>
        <taxon>Crustacea</taxon>
        <taxon>Multicrustacea</taxon>
        <taxon>Cirripedia</taxon>
        <taxon>Thoracica</taxon>
        <taxon>Thoracicalcarea</taxon>
        <taxon>Balanomorpha</taxon>
        <taxon>Balanoidea</taxon>
        <taxon>Balanidae</taxon>
        <taxon>Amphibalaninae</taxon>
        <taxon>Amphibalanus</taxon>
    </lineage>
</organism>
<evidence type="ECO:0000313" key="9">
    <source>
        <dbReference type="Proteomes" id="UP000440578"/>
    </source>
</evidence>
<name>A0A6A4VW53_AMPAM</name>
<keyword evidence="5" id="KW-1133">Transmembrane helix</keyword>
<comment type="subcellular location">
    <subcellularLocation>
        <location evidence="1">Mitochondrion inner membrane</location>
        <topology evidence="1">Single-pass membrane protein</topology>
    </subcellularLocation>
</comment>
<dbReference type="Proteomes" id="UP000440578">
    <property type="component" value="Unassembled WGS sequence"/>
</dbReference>
<comment type="similarity">
    <text evidence="2">Belongs to the COX16 family.</text>
</comment>
<keyword evidence="9" id="KW-1185">Reference proteome</keyword>
<dbReference type="GO" id="GO:0005743">
    <property type="term" value="C:mitochondrial inner membrane"/>
    <property type="evidence" value="ECO:0007669"/>
    <property type="project" value="UniProtKB-SubCell"/>
</dbReference>
<evidence type="ECO:0000256" key="7">
    <source>
        <dbReference type="ARBA" id="ARBA00023136"/>
    </source>
</evidence>
<keyword evidence="6" id="KW-0496">Mitochondrion</keyword>
<dbReference type="InterPro" id="IPR020164">
    <property type="entry name" value="Cyt_c_Oxase_assmbl_COX16"/>
</dbReference>
<keyword evidence="4" id="KW-0999">Mitochondrion inner membrane</keyword>
<keyword evidence="3" id="KW-0812">Transmembrane</keyword>
<evidence type="ECO:0000256" key="4">
    <source>
        <dbReference type="ARBA" id="ARBA00022792"/>
    </source>
</evidence>
<accession>A0A6A4VW53</accession>
<reference evidence="8 9" key="1">
    <citation type="submission" date="2019-07" db="EMBL/GenBank/DDBJ databases">
        <title>Draft genome assembly of a fouling barnacle, Amphibalanus amphitrite (Darwin, 1854): The first reference genome for Thecostraca.</title>
        <authorList>
            <person name="Kim W."/>
        </authorList>
    </citation>
    <scope>NUCLEOTIDE SEQUENCE [LARGE SCALE GENOMIC DNA]</scope>
    <source>
        <strain evidence="8">SNU_AA5</strain>
        <tissue evidence="8">Soma without cirri and trophi</tissue>
    </source>
</reference>
<dbReference type="EMBL" id="VIIS01001463">
    <property type="protein sequence ID" value="KAF0297883.1"/>
    <property type="molecule type" value="Genomic_DNA"/>
</dbReference>
<dbReference type="Pfam" id="PF14138">
    <property type="entry name" value="COX16"/>
    <property type="match status" value="1"/>
</dbReference>